<dbReference type="PANTHER" id="PTHR16423:SF10">
    <property type="entry name" value="CRKD-BINDING PROTEIN-RELATED"/>
    <property type="match status" value="1"/>
</dbReference>
<dbReference type="GeneID" id="102197313"/>
<feature type="region of interest" description="Disordered" evidence="4">
    <location>
        <begin position="157"/>
        <end position="182"/>
    </location>
</feature>
<evidence type="ECO:0000256" key="5">
    <source>
        <dbReference type="SAM" id="Phobius"/>
    </source>
</evidence>
<feature type="compositionally biased region" description="Polar residues" evidence="4">
    <location>
        <begin position="163"/>
        <end position="182"/>
    </location>
</feature>
<reference evidence="7" key="1">
    <citation type="submission" date="2025-08" db="UniProtKB">
        <authorList>
            <consortium name="RefSeq"/>
        </authorList>
    </citation>
    <scope>IDENTIFICATION</scope>
</reference>
<evidence type="ECO:0000256" key="1">
    <source>
        <dbReference type="ARBA" id="ARBA00022729"/>
    </source>
</evidence>
<evidence type="ECO:0000256" key="2">
    <source>
        <dbReference type="ARBA" id="ARBA00023157"/>
    </source>
</evidence>
<accession>A0A9Y6JEB0</accession>
<gene>
    <name evidence="7" type="primary">LOC102197313</name>
</gene>
<evidence type="ECO:0000256" key="3">
    <source>
        <dbReference type="ARBA" id="ARBA00023319"/>
    </source>
</evidence>
<organism evidence="6 7">
    <name type="scientific">Pundamilia nyererei</name>
    <dbReference type="NCBI Taxonomy" id="303518"/>
    <lineage>
        <taxon>Eukaryota</taxon>
        <taxon>Metazoa</taxon>
        <taxon>Chordata</taxon>
        <taxon>Craniata</taxon>
        <taxon>Vertebrata</taxon>
        <taxon>Euteleostomi</taxon>
        <taxon>Actinopterygii</taxon>
        <taxon>Neopterygii</taxon>
        <taxon>Teleostei</taxon>
        <taxon>Neoteleostei</taxon>
        <taxon>Acanthomorphata</taxon>
        <taxon>Ovalentaria</taxon>
        <taxon>Cichlomorphae</taxon>
        <taxon>Cichliformes</taxon>
        <taxon>Cichlidae</taxon>
        <taxon>African cichlids</taxon>
        <taxon>Pseudocrenilabrinae</taxon>
        <taxon>Haplochromini</taxon>
        <taxon>Pundamilia</taxon>
    </lineage>
</organism>
<dbReference type="SUPFAM" id="SSF48726">
    <property type="entry name" value="Immunoglobulin"/>
    <property type="match status" value="1"/>
</dbReference>
<sequence length="182" mass="19986">MEGGTITVGCSFTLSGSRKLFCKEKFVYVSITELEKSDSGRYRCSLDRTPSDHLSLNWDFEVVVTEASTFKTKSHVKPISSSAHLPSSPRPLTWSFTSGSTLPLSAFSESTKQPKTSPASSGILLPVVIIVVLAVFLLPVVLLLIYKKRAVHSNDLNRRSSDHNQTQMVLYDDTSPTSKCEG</sequence>
<evidence type="ECO:0000313" key="6">
    <source>
        <dbReference type="Proteomes" id="UP000695023"/>
    </source>
</evidence>
<dbReference type="GO" id="GO:0009986">
    <property type="term" value="C:cell surface"/>
    <property type="evidence" value="ECO:0007669"/>
    <property type="project" value="TreeGrafter"/>
</dbReference>
<dbReference type="InterPro" id="IPR052314">
    <property type="entry name" value="Immune_rcpt_domain"/>
</dbReference>
<dbReference type="AlphaFoldDB" id="A0A9Y6JEB0"/>
<keyword evidence="6" id="KW-1185">Reference proteome</keyword>
<proteinExistence type="predicted"/>
<keyword evidence="2" id="KW-1015">Disulfide bond</keyword>
<dbReference type="Gene3D" id="2.60.40.10">
    <property type="entry name" value="Immunoglobulins"/>
    <property type="match status" value="1"/>
</dbReference>
<keyword evidence="5" id="KW-1133">Transmembrane helix</keyword>
<feature type="transmembrane region" description="Helical" evidence="5">
    <location>
        <begin position="123"/>
        <end position="146"/>
    </location>
</feature>
<dbReference type="RefSeq" id="XP_013768352.1">
    <property type="nucleotide sequence ID" value="XM_013912898.1"/>
</dbReference>
<evidence type="ECO:0000313" key="7">
    <source>
        <dbReference type="RefSeq" id="XP_013768352.1"/>
    </source>
</evidence>
<dbReference type="InterPro" id="IPR013783">
    <property type="entry name" value="Ig-like_fold"/>
</dbReference>
<evidence type="ECO:0000256" key="4">
    <source>
        <dbReference type="SAM" id="MobiDB-lite"/>
    </source>
</evidence>
<name>A0A9Y6JEB0_9CICH</name>
<keyword evidence="5" id="KW-0812">Transmembrane</keyword>
<dbReference type="Proteomes" id="UP000695023">
    <property type="component" value="Unplaced"/>
</dbReference>
<dbReference type="PANTHER" id="PTHR16423">
    <property type="entry name" value="TREM-LIKE TRANSCRIPT PROTEIN"/>
    <property type="match status" value="1"/>
</dbReference>
<keyword evidence="5" id="KW-0472">Membrane</keyword>
<keyword evidence="1" id="KW-0732">Signal</keyword>
<protein>
    <submittedName>
        <fullName evidence="7">Uncharacterized protein LOC102197313 isoform X2</fullName>
    </submittedName>
</protein>
<dbReference type="GO" id="GO:0038023">
    <property type="term" value="F:signaling receptor activity"/>
    <property type="evidence" value="ECO:0007669"/>
    <property type="project" value="TreeGrafter"/>
</dbReference>
<dbReference type="InterPro" id="IPR036179">
    <property type="entry name" value="Ig-like_dom_sf"/>
</dbReference>
<keyword evidence="3" id="KW-0393">Immunoglobulin domain</keyword>